<evidence type="ECO:0000259" key="21">
    <source>
        <dbReference type="PROSITE" id="PS50011"/>
    </source>
</evidence>
<keyword evidence="15 19" id="KW-0472">Membrane</keyword>
<comment type="similarity">
    <text evidence="2">In the N-terminal section; belongs to the leguminous lectin family.</text>
</comment>
<accession>A0AAV9DGF2</accession>
<feature type="signal peptide" evidence="20">
    <location>
        <begin position="1"/>
        <end position="22"/>
    </location>
</feature>
<evidence type="ECO:0000256" key="12">
    <source>
        <dbReference type="ARBA" id="ARBA00022777"/>
    </source>
</evidence>
<evidence type="ECO:0000256" key="7">
    <source>
        <dbReference type="ARBA" id="ARBA00022679"/>
    </source>
</evidence>
<dbReference type="Proteomes" id="UP001180020">
    <property type="component" value="Unassembled WGS sequence"/>
</dbReference>
<dbReference type="SUPFAM" id="SSF56112">
    <property type="entry name" value="Protein kinase-like (PK-like)"/>
    <property type="match status" value="1"/>
</dbReference>
<evidence type="ECO:0000256" key="20">
    <source>
        <dbReference type="SAM" id="SignalP"/>
    </source>
</evidence>
<dbReference type="SUPFAM" id="SSF49899">
    <property type="entry name" value="Concanavalin A-like lectins/glucanases"/>
    <property type="match status" value="1"/>
</dbReference>
<proteinExistence type="inferred from homology"/>
<evidence type="ECO:0000256" key="18">
    <source>
        <dbReference type="PROSITE-ProRule" id="PRU10141"/>
    </source>
</evidence>
<dbReference type="PROSITE" id="PS00107">
    <property type="entry name" value="PROTEIN_KINASE_ATP"/>
    <property type="match status" value="1"/>
</dbReference>
<feature type="binding site" evidence="18">
    <location>
        <position position="360"/>
    </location>
    <ligand>
        <name>ATP</name>
        <dbReference type="ChEBI" id="CHEBI:30616"/>
    </ligand>
</feature>
<feature type="chain" id="PRO_5043440531" description="non-specific serine/threonine protein kinase" evidence="20">
    <location>
        <begin position="23"/>
        <end position="629"/>
    </location>
</feature>
<evidence type="ECO:0000313" key="22">
    <source>
        <dbReference type="EMBL" id="KAK1300074.1"/>
    </source>
</evidence>
<dbReference type="GO" id="GO:0030246">
    <property type="term" value="F:carbohydrate binding"/>
    <property type="evidence" value="ECO:0007669"/>
    <property type="project" value="UniProtKB-KW"/>
</dbReference>
<dbReference type="EC" id="2.7.11.1" evidence="4"/>
<dbReference type="PROSITE" id="PS50011">
    <property type="entry name" value="PROTEIN_KINASE_DOM"/>
    <property type="match status" value="1"/>
</dbReference>
<evidence type="ECO:0000256" key="1">
    <source>
        <dbReference type="ARBA" id="ARBA00004251"/>
    </source>
</evidence>
<dbReference type="Pfam" id="PF00139">
    <property type="entry name" value="Lectin_legB"/>
    <property type="match status" value="1"/>
</dbReference>
<dbReference type="CDD" id="cd06899">
    <property type="entry name" value="lectin_legume_LecRK_Arcelin_ConA"/>
    <property type="match status" value="1"/>
</dbReference>
<dbReference type="Gene3D" id="2.60.120.200">
    <property type="match status" value="1"/>
</dbReference>
<gene>
    <name evidence="22" type="primary">LECRK41</name>
    <name evidence="22" type="ORF">QJS10_CPB13g00981</name>
</gene>
<evidence type="ECO:0000256" key="19">
    <source>
        <dbReference type="SAM" id="Phobius"/>
    </source>
</evidence>
<feature type="domain" description="Protein kinase" evidence="21">
    <location>
        <begin position="331"/>
        <end position="581"/>
    </location>
</feature>
<dbReference type="Gene3D" id="1.10.510.10">
    <property type="entry name" value="Transferase(Phosphotransferase) domain 1"/>
    <property type="match status" value="1"/>
</dbReference>
<comment type="similarity">
    <text evidence="3">In the C-terminal section; belongs to the protein kinase superfamily. Ser/Thr protein kinase family.</text>
</comment>
<keyword evidence="9 20" id="KW-0732">Signal</keyword>
<dbReference type="PROSITE" id="PS00108">
    <property type="entry name" value="PROTEIN_KINASE_ST"/>
    <property type="match status" value="1"/>
</dbReference>
<evidence type="ECO:0000256" key="6">
    <source>
        <dbReference type="ARBA" id="ARBA00022527"/>
    </source>
</evidence>
<dbReference type="GO" id="GO:0004674">
    <property type="term" value="F:protein serine/threonine kinase activity"/>
    <property type="evidence" value="ECO:0007669"/>
    <property type="project" value="UniProtKB-KW"/>
</dbReference>
<keyword evidence="10" id="KW-0430">Lectin</keyword>
<keyword evidence="16 22" id="KW-0675">Receptor</keyword>
<reference evidence="22" key="2">
    <citation type="submission" date="2023-06" db="EMBL/GenBank/DDBJ databases">
        <authorList>
            <person name="Ma L."/>
            <person name="Liu K.-W."/>
            <person name="Li Z."/>
            <person name="Hsiao Y.-Y."/>
            <person name="Qi Y."/>
            <person name="Fu T."/>
            <person name="Tang G."/>
            <person name="Zhang D."/>
            <person name="Sun W.-H."/>
            <person name="Liu D.-K."/>
            <person name="Li Y."/>
            <person name="Chen G.-Z."/>
            <person name="Liu X.-D."/>
            <person name="Liao X.-Y."/>
            <person name="Jiang Y.-T."/>
            <person name="Yu X."/>
            <person name="Hao Y."/>
            <person name="Huang J."/>
            <person name="Zhao X.-W."/>
            <person name="Ke S."/>
            <person name="Chen Y.-Y."/>
            <person name="Wu W.-L."/>
            <person name="Hsu J.-L."/>
            <person name="Lin Y.-F."/>
            <person name="Huang M.-D."/>
            <person name="Li C.-Y."/>
            <person name="Huang L."/>
            <person name="Wang Z.-W."/>
            <person name="Zhao X."/>
            <person name="Zhong W.-Y."/>
            <person name="Peng D.-H."/>
            <person name="Ahmad S."/>
            <person name="Lan S."/>
            <person name="Zhang J.-S."/>
            <person name="Tsai W.-C."/>
            <person name="Van De Peer Y."/>
            <person name="Liu Z.-J."/>
        </authorList>
    </citation>
    <scope>NUCLEOTIDE SEQUENCE</scope>
    <source>
        <strain evidence="22">CP</strain>
        <tissue evidence="22">Leaves</tissue>
    </source>
</reference>
<dbReference type="EMBL" id="JAUJYO010000013">
    <property type="protein sequence ID" value="KAK1300074.1"/>
    <property type="molecule type" value="Genomic_DNA"/>
</dbReference>
<evidence type="ECO:0000256" key="17">
    <source>
        <dbReference type="ARBA" id="ARBA00023180"/>
    </source>
</evidence>
<keyword evidence="23" id="KW-1185">Reference proteome</keyword>
<evidence type="ECO:0000256" key="5">
    <source>
        <dbReference type="ARBA" id="ARBA00022475"/>
    </source>
</evidence>
<comment type="subcellular location">
    <subcellularLocation>
        <location evidence="1">Cell membrane</location>
        <topology evidence="1">Single-pass type I membrane protein</topology>
    </subcellularLocation>
</comment>
<organism evidence="22 23">
    <name type="scientific">Acorus calamus</name>
    <name type="common">Sweet flag</name>
    <dbReference type="NCBI Taxonomy" id="4465"/>
    <lineage>
        <taxon>Eukaryota</taxon>
        <taxon>Viridiplantae</taxon>
        <taxon>Streptophyta</taxon>
        <taxon>Embryophyta</taxon>
        <taxon>Tracheophyta</taxon>
        <taxon>Spermatophyta</taxon>
        <taxon>Magnoliopsida</taxon>
        <taxon>Liliopsida</taxon>
        <taxon>Acoraceae</taxon>
        <taxon>Acorus</taxon>
    </lineage>
</organism>
<dbReference type="InterPro" id="IPR013320">
    <property type="entry name" value="ConA-like_dom_sf"/>
</dbReference>
<reference evidence="22" key="1">
    <citation type="journal article" date="2023" name="Nat. Commun.">
        <title>Diploid and tetraploid genomes of Acorus and the evolution of monocots.</title>
        <authorList>
            <person name="Ma L."/>
            <person name="Liu K.W."/>
            <person name="Li Z."/>
            <person name="Hsiao Y.Y."/>
            <person name="Qi Y."/>
            <person name="Fu T."/>
            <person name="Tang G.D."/>
            <person name="Zhang D."/>
            <person name="Sun W.H."/>
            <person name="Liu D.K."/>
            <person name="Li Y."/>
            <person name="Chen G.Z."/>
            <person name="Liu X.D."/>
            <person name="Liao X.Y."/>
            <person name="Jiang Y.T."/>
            <person name="Yu X."/>
            <person name="Hao Y."/>
            <person name="Huang J."/>
            <person name="Zhao X.W."/>
            <person name="Ke S."/>
            <person name="Chen Y.Y."/>
            <person name="Wu W.L."/>
            <person name="Hsu J.L."/>
            <person name="Lin Y.F."/>
            <person name="Huang M.D."/>
            <person name="Li C.Y."/>
            <person name="Huang L."/>
            <person name="Wang Z.W."/>
            <person name="Zhao X."/>
            <person name="Zhong W.Y."/>
            <person name="Peng D.H."/>
            <person name="Ahmad S."/>
            <person name="Lan S."/>
            <person name="Zhang J.S."/>
            <person name="Tsai W.C."/>
            <person name="Van de Peer Y."/>
            <person name="Liu Z.J."/>
        </authorList>
    </citation>
    <scope>NUCLEOTIDE SEQUENCE</scope>
    <source>
        <strain evidence="22">CP</strain>
    </source>
</reference>
<dbReference type="SMART" id="SM00220">
    <property type="entry name" value="S_TKc"/>
    <property type="match status" value="1"/>
</dbReference>
<evidence type="ECO:0000256" key="2">
    <source>
        <dbReference type="ARBA" id="ARBA00008536"/>
    </source>
</evidence>
<evidence type="ECO:0000256" key="13">
    <source>
        <dbReference type="ARBA" id="ARBA00022840"/>
    </source>
</evidence>
<evidence type="ECO:0000256" key="4">
    <source>
        <dbReference type="ARBA" id="ARBA00012513"/>
    </source>
</evidence>
<evidence type="ECO:0000256" key="15">
    <source>
        <dbReference type="ARBA" id="ARBA00023136"/>
    </source>
</evidence>
<evidence type="ECO:0000256" key="10">
    <source>
        <dbReference type="ARBA" id="ARBA00022734"/>
    </source>
</evidence>
<keyword evidence="12 22" id="KW-0418">Kinase</keyword>
<keyword evidence="17" id="KW-0325">Glycoprotein</keyword>
<evidence type="ECO:0000256" key="9">
    <source>
        <dbReference type="ARBA" id="ARBA00022729"/>
    </source>
</evidence>
<dbReference type="InterPro" id="IPR050528">
    <property type="entry name" value="L-type_Lectin-RKs"/>
</dbReference>
<dbReference type="PANTHER" id="PTHR27007">
    <property type="match status" value="1"/>
</dbReference>
<keyword evidence="7" id="KW-0808">Transferase</keyword>
<evidence type="ECO:0000313" key="23">
    <source>
        <dbReference type="Proteomes" id="UP001180020"/>
    </source>
</evidence>
<dbReference type="Gene3D" id="3.30.200.20">
    <property type="entry name" value="Phosphorylase Kinase, domain 1"/>
    <property type="match status" value="1"/>
</dbReference>
<dbReference type="InterPro" id="IPR017441">
    <property type="entry name" value="Protein_kinase_ATP_BS"/>
</dbReference>
<sequence>MKTRVFNTLLLILLLKTAASIASPGLRFFFNGFHGASLHLDGAAEITRAGLLRLTQDLKEVQGHAFHPTPIHIEKISSFSTTFVFAVASGHSGLSGHGITFVLSPTNRIVGSLPSQYLGLTTRNNVVAVELDTVQNLDLYDINDNHVGVDIKSLISVNSTSAGYFTSQGSFKNLNLISGDPMQLWVDYDGIKKRLDVTLAPVESAKPEIPLLSVQVNMSEKFGFESVYVGFSSSTGSIPTSHYILGWSFSVDGVARRIDFSRLPSLPGPKSRMLLIGLPVISASVVITVAVVVAVLVYQRRKFAELFEDWELEYGPRRFSYRDLYVATKGFRERELIGAGGFGKVYKGVLRDGRGEVAIKRVSHESRQGMREFVAEIASVGRLRHRNIVPLLGYCRRKGELLLIIKGVASGLLYLHEGWEQLVVHRDVKSSNVLLDGEMNGRLGDFGLARLYDHGTAPHTTHIVGTLGYLAPELAKTGRATTATDVYAFGVFLLEVACARRPIDPRASPTDLSLFDWVLDHWRRGVGVEAVDPRFEGDYAAEEVELVLKLGLLCAHAVAVARPSMRQVVRFLDRDVEIPELAPDFMNVGMSGLDHCMGFDEYFMSYATTSSNQGFLHSSVAESLLSVGR</sequence>
<keyword evidence="5" id="KW-1003">Cell membrane</keyword>
<dbReference type="PROSITE" id="PS00307">
    <property type="entry name" value="LECTIN_LEGUME_BETA"/>
    <property type="match status" value="1"/>
</dbReference>
<keyword evidence="6" id="KW-0723">Serine/threonine-protein kinase</keyword>
<evidence type="ECO:0000256" key="8">
    <source>
        <dbReference type="ARBA" id="ARBA00022692"/>
    </source>
</evidence>
<keyword evidence="14 19" id="KW-1133">Transmembrane helix</keyword>
<evidence type="ECO:0000256" key="14">
    <source>
        <dbReference type="ARBA" id="ARBA00022989"/>
    </source>
</evidence>
<feature type="transmembrane region" description="Helical" evidence="19">
    <location>
        <begin position="273"/>
        <end position="298"/>
    </location>
</feature>
<keyword evidence="11 18" id="KW-0547">Nucleotide-binding</keyword>
<keyword evidence="8 19" id="KW-0812">Transmembrane</keyword>
<name>A0AAV9DGF2_ACOCL</name>
<dbReference type="FunFam" id="3.30.200.20:FF:000039">
    <property type="entry name" value="receptor-like protein kinase FERONIA"/>
    <property type="match status" value="1"/>
</dbReference>
<dbReference type="InterPro" id="IPR011009">
    <property type="entry name" value="Kinase-like_dom_sf"/>
</dbReference>
<dbReference type="AlphaFoldDB" id="A0AAV9DGF2"/>
<dbReference type="FunFam" id="1.10.510.10:FF:000517">
    <property type="entry name" value="Putative receptor kinase Lecrk"/>
    <property type="match status" value="1"/>
</dbReference>
<protein>
    <recommendedName>
        <fullName evidence="4">non-specific serine/threonine protein kinase</fullName>
        <ecNumber evidence="4">2.7.11.1</ecNumber>
    </recommendedName>
</protein>
<keyword evidence="13 18" id="KW-0067">ATP-binding</keyword>
<dbReference type="InterPro" id="IPR000719">
    <property type="entry name" value="Prot_kinase_dom"/>
</dbReference>
<dbReference type="Pfam" id="PF00069">
    <property type="entry name" value="Pkinase"/>
    <property type="match status" value="1"/>
</dbReference>
<dbReference type="GO" id="GO:0005886">
    <property type="term" value="C:plasma membrane"/>
    <property type="evidence" value="ECO:0007669"/>
    <property type="project" value="UniProtKB-SubCell"/>
</dbReference>
<evidence type="ECO:0000256" key="3">
    <source>
        <dbReference type="ARBA" id="ARBA00010217"/>
    </source>
</evidence>
<dbReference type="InterPro" id="IPR019825">
    <property type="entry name" value="Lectin_legB_Mn/Ca_BS"/>
</dbReference>
<comment type="caution">
    <text evidence="22">The sequence shown here is derived from an EMBL/GenBank/DDBJ whole genome shotgun (WGS) entry which is preliminary data.</text>
</comment>
<dbReference type="InterPro" id="IPR008271">
    <property type="entry name" value="Ser/Thr_kinase_AS"/>
</dbReference>
<dbReference type="FunFam" id="2.60.120.200:FF:000051">
    <property type="entry name" value="L-type lectin-domain containing receptor kinase V.9"/>
    <property type="match status" value="1"/>
</dbReference>
<dbReference type="GO" id="GO:0005524">
    <property type="term" value="F:ATP binding"/>
    <property type="evidence" value="ECO:0007669"/>
    <property type="project" value="UniProtKB-UniRule"/>
</dbReference>
<dbReference type="InterPro" id="IPR001220">
    <property type="entry name" value="Legume_lectin_dom"/>
</dbReference>
<evidence type="ECO:0000256" key="16">
    <source>
        <dbReference type="ARBA" id="ARBA00023170"/>
    </source>
</evidence>
<evidence type="ECO:0000256" key="11">
    <source>
        <dbReference type="ARBA" id="ARBA00022741"/>
    </source>
</evidence>